<reference evidence="2" key="1">
    <citation type="submission" date="2016-01" db="EMBL/GenBank/DDBJ databases">
        <title>Complete genome of Planococcus kocurri type strain.</title>
        <authorList>
            <person name="See-Too W.S."/>
        </authorList>
    </citation>
    <scope>NUCLEOTIDE SEQUENCE [LARGE SCALE GENOMIC DNA]</scope>
    <source>
        <strain evidence="2">ATCC 43650</strain>
    </source>
</reference>
<feature type="domain" description="Aminoglycoside phosphotransferase" evidence="1">
    <location>
        <begin position="94"/>
        <end position="168"/>
    </location>
</feature>
<dbReference type="RefSeq" id="WP_058385408.1">
    <property type="nucleotide sequence ID" value="NZ_CP013661.2"/>
</dbReference>
<accession>A0ABM5WWN0</accession>
<dbReference type="SUPFAM" id="SSF56112">
    <property type="entry name" value="Protein kinase-like (PK-like)"/>
    <property type="match status" value="1"/>
</dbReference>
<dbReference type="InterPro" id="IPR011009">
    <property type="entry name" value="Kinase-like_dom_sf"/>
</dbReference>
<sequence length="264" mass="30735">MPNYQGEEKLVGGNVSDVYRNGDTVHRKLKPESFKIHELLKHLAITGFRQSPQFLGIDNKGKEILTFIEGEAGNYPVKKYMWSDEVLQKIAKMLRLYHDSVSNFSFDDSWQSLDNTPPNYEVMCHNDFAIYNIIFNHEKPVGIIDFDNAGPGPRLWDMAYTVYTCVPLSRYNLAEADKGEGYYDSSTDADRIKRRIKFFFESYGEDIEETFLEMVLLRLEGLCETIARKANEGDLAFQKMILEGHVEHYQKEVKFIREYGHEWI</sequence>
<dbReference type="Gene3D" id="3.90.1200.10">
    <property type="match status" value="1"/>
</dbReference>
<evidence type="ECO:0000259" key="1">
    <source>
        <dbReference type="Pfam" id="PF01636"/>
    </source>
</evidence>
<proteinExistence type="predicted"/>
<keyword evidence="3" id="KW-1185">Reference proteome</keyword>
<dbReference type="Proteomes" id="UP000065533">
    <property type="component" value="Chromosome"/>
</dbReference>
<dbReference type="InterPro" id="IPR002575">
    <property type="entry name" value="Aminoglycoside_PTrfase"/>
</dbReference>
<protein>
    <submittedName>
        <fullName evidence="2">Aminoglycoside phosphotransferase</fullName>
    </submittedName>
</protein>
<organism evidence="2 3">
    <name type="scientific">Planococcus kocurii</name>
    <dbReference type="NCBI Taxonomy" id="1374"/>
    <lineage>
        <taxon>Bacteria</taxon>
        <taxon>Bacillati</taxon>
        <taxon>Bacillota</taxon>
        <taxon>Bacilli</taxon>
        <taxon>Bacillales</taxon>
        <taxon>Caryophanaceae</taxon>
        <taxon>Planococcus</taxon>
    </lineage>
</organism>
<name>A0ABM5WWN0_9BACL</name>
<dbReference type="Pfam" id="PF01636">
    <property type="entry name" value="APH"/>
    <property type="match status" value="1"/>
</dbReference>
<evidence type="ECO:0000313" key="3">
    <source>
        <dbReference type="Proteomes" id="UP000065533"/>
    </source>
</evidence>
<gene>
    <name evidence="2" type="ORF">AUO94_08820</name>
</gene>
<dbReference type="EMBL" id="CP013661">
    <property type="protein sequence ID" value="ALS78749.1"/>
    <property type="molecule type" value="Genomic_DNA"/>
</dbReference>
<evidence type="ECO:0000313" key="2">
    <source>
        <dbReference type="EMBL" id="ALS78749.1"/>
    </source>
</evidence>